<keyword evidence="1" id="KW-1133">Transmembrane helix</keyword>
<dbReference type="Proteomes" id="UP000245464">
    <property type="component" value="Chromosome 1"/>
</dbReference>
<comment type="caution">
    <text evidence="2">The sequence shown here is derived from an EMBL/GenBank/DDBJ whole genome shotgun (WGS) entry which is preliminary data.</text>
</comment>
<evidence type="ECO:0000256" key="1">
    <source>
        <dbReference type="SAM" id="Phobius"/>
    </source>
</evidence>
<protein>
    <submittedName>
        <fullName evidence="2">Uncharacterized protein</fullName>
    </submittedName>
</protein>
<name>A0A834S6M5_9PLEO</name>
<dbReference type="KEGG" id="ptrr:90953924"/>
<evidence type="ECO:0000313" key="3">
    <source>
        <dbReference type="Proteomes" id="UP000245464"/>
    </source>
</evidence>
<organism evidence="2 3">
    <name type="scientific">Pyrenophora tritici-repentis</name>
    <dbReference type="NCBI Taxonomy" id="45151"/>
    <lineage>
        <taxon>Eukaryota</taxon>
        <taxon>Fungi</taxon>
        <taxon>Dikarya</taxon>
        <taxon>Ascomycota</taxon>
        <taxon>Pezizomycotina</taxon>
        <taxon>Dothideomycetes</taxon>
        <taxon>Pleosporomycetidae</taxon>
        <taxon>Pleosporales</taxon>
        <taxon>Pleosporineae</taxon>
        <taxon>Pleosporaceae</taxon>
        <taxon>Pyrenophora</taxon>
    </lineage>
</organism>
<feature type="transmembrane region" description="Helical" evidence="1">
    <location>
        <begin position="37"/>
        <end position="55"/>
    </location>
</feature>
<dbReference type="GeneID" id="90953924"/>
<gene>
    <name evidence="2" type="ORF">PtrM4_007340</name>
</gene>
<accession>A0A834S6M5</accession>
<keyword evidence="1" id="KW-0472">Membrane</keyword>
<proteinExistence type="predicted"/>
<dbReference type="EMBL" id="NQIK02000001">
    <property type="protein sequence ID" value="KAF7576494.1"/>
    <property type="molecule type" value="Genomic_DNA"/>
</dbReference>
<reference evidence="2 3" key="1">
    <citation type="journal article" date="2018" name="BMC Genomics">
        <title>Comparative genomics of the wheat fungal pathogen Pyrenophora tritici-repentis reveals chromosomal variations and genome plasticity.</title>
        <authorList>
            <person name="Moolhuijzen P."/>
            <person name="See P.T."/>
            <person name="Hane J.K."/>
            <person name="Shi G."/>
            <person name="Liu Z."/>
            <person name="Oliver R.P."/>
            <person name="Moffat C.S."/>
        </authorList>
    </citation>
    <scope>NUCLEOTIDE SEQUENCE [LARGE SCALE GENOMIC DNA]</scope>
    <source>
        <strain evidence="2">M4</strain>
    </source>
</reference>
<dbReference type="AlphaFoldDB" id="A0A834S6M5"/>
<keyword evidence="1" id="KW-0812">Transmembrane</keyword>
<evidence type="ECO:0000313" key="2">
    <source>
        <dbReference type="EMBL" id="KAF7576494.1"/>
    </source>
</evidence>
<dbReference type="RefSeq" id="XP_065965040.1">
    <property type="nucleotide sequence ID" value="XM_066102838.1"/>
</dbReference>
<sequence length="74" mass="8201">MYAHVILAVTIAGPAMGGASEPRFTEYPAVLPLPSDFLNIIVLLYIYTTIVNYFYKAINGQMAEWSKALRLGSF</sequence>